<feature type="region of interest" description="Disordered" evidence="1">
    <location>
        <begin position="467"/>
        <end position="490"/>
    </location>
</feature>
<name>A0AAV9G425_9PEZI</name>
<evidence type="ECO:0000256" key="1">
    <source>
        <dbReference type="SAM" id="MobiDB-lite"/>
    </source>
</evidence>
<keyword evidence="4" id="KW-1185">Reference proteome</keyword>
<feature type="compositionally biased region" description="Basic and acidic residues" evidence="1">
    <location>
        <begin position="467"/>
        <end position="478"/>
    </location>
</feature>
<gene>
    <name evidence="3" type="ORF">QBC34DRAFT_418190</name>
</gene>
<comment type="caution">
    <text evidence="3">The sequence shown here is derived from an EMBL/GenBank/DDBJ whole genome shotgun (WGS) entry which is preliminary data.</text>
</comment>
<dbReference type="Pfam" id="PF06985">
    <property type="entry name" value="HET"/>
    <property type="match status" value="1"/>
</dbReference>
<dbReference type="EMBL" id="MU866007">
    <property type="protein sequence ID" value="KAK4442770.1"/>
    <property type="molecule type" value="Genomic_DNA"/>
</dbReference>
<reference evidence="3" key="2">
    <citation type="submission" date="2023-05" db="EMBL/GenBank/DDBJ databases">
        <authorList>
            <consortium name="Lawrence Berkeley National Laboratory"/>
            <person name="Steindorff A."/>
            <person name="Hensen N."/>
            <person name="Bonometti L."/>
            <person name="Westerberg I."/>
            <person name="Brannstrom I.O."/>
            <person name="Guillou S."/>
            <person name="Cros-Aarteil S."/>
            <person name="Calhoun S."/>
            <person name="Haridas S."/>
            <person name="Kuo A."/>
            <person name="Mondo S."/>
            <person name="Pangilinan J."/>
            <person name="Riley R."/>
            <person name="Labutti K."/>
            <person name="Andreopoulos B."/>
            <person name="Lipzen A."/>
            <person name="Chen C."/>
            <person name="Yanf M."/>
            <person name="Daum C."/>
            <person name="Ng V."/>
            <person name="Clum A."/>
            <person name="Ohm R."/>
            <person name="Martin F."/>
            <person name="Silar P."/>
            <person name="Natvig D."/>
            <person name="Lalanne C."/>
            <person name="Gautier V."/>
            <person name="Ament-Velasquez S.L."/>
            <person name="Kruys A."/>
            <person name="Hutchinson M.I."/>
            <person name="Powell A.J."/>
            <person name="Barry K."/>
            <person name="Miller A.N."/>
            <person name="Grigoriev I.V."/>
            <person name="Debuchy R."/>
            <person name="Gladieux P."/>
            <person name="Thoren M.H."/>
            <person name="Johannesson H."/>
        </authorList>
    </citation>
    <scope>NUCLEOTIDE SEQUENCE</scope>
    <source>
        <strain evidence="3">PSN243</strain>
    </source>
</reference>
<dbReference type="Proteomes" id="UP001321760">
    <property type="component" value="Unassembled WGS sequence"/>
</dbReference>
<reference evidence="3" key="1">
    <citation type="journal article" date="2023" name="Mol. Phylogenet. Evol.">
        <title>Genome-scale phylogeny and comparative genomics of the fungal order Sordariales.</title>
        <authorList>
            <person name="Hensen N."/>
            <person name="Bonometti L."/>
            <person name="Westerberg I."/>
            <person name="Brannstrom I.O."/>
            <person name="Guillou S."/>
            <person name="Cros-Aarteil S."/>
            <person name="Calhoun S."/>
            <person name="Haridas S."/>
            <person name="Kuo A."/>
            <person name="Mondo S."/>
            <person name="Pangilinan J."/>
            <person name="Riley R."/>
            <person name="LaButti K."/>
            <person name="Andreopoulos B."/>
            <person name="Lipzen A."/>
            <person name="Chen C."/>
            <person name="Yan M."/>
            <person name="Daum C."/>
            <person name="Ng V."/>
            <person name="Clum A."/>
            <person name="Steindorff A."/>
            <person name="Ohm R.A."/>
            <person name="Martin F."/>
            <person name="Silar P."/>
            <person name="Natvig D.O."/>
            <person name="Lalanne C."/>
            <person name="Gautier V."/>
            <person name="Ament-Velasquez S.L."/>
            <person name="Kruys A."/>
            <person name="Hutchinson M.I."/>
            <person name="Powell A.J."/>
            <person name="Barry K."/>
            <person name="Miller A.N."/>
            <person name="Grigoriev I.V."/>
            <person name="Debuchy R."/>
            <person name="Gladieux P."/>
            <person name="Hiltunen Thoren M."/>
            <person name="Johannesson H."/>
        </authorList>
    </citation>
    <scope>NUCLEOTIDE SEQUENCE</scope>
    <source>
        <strain evidence="3">PSN243</strain>
    </source>
</reference>
<dbReference type="AlphaFoldDB" id="A0AAV9G425"/>
<dbReference type="PANTHER" id="PTHR33112">
    <property type="entry name" value="DOMAIN PROTEIN, PUTATIVE-RELATED"/>
    <property type="match status" value="1"/>
</dbReference>
<evidence type="ECO:0000313" key="3">
    <source>
        <dbReference type="EMBL" id="KAK4442770.1"/>
    </source>
</evidence>
<dbReference type="PANTHER" id="PTHR33112:SF16">
    <property type="entry name" value="HETEROKARYON INCOMPATIBILITY DOMAIN-CONTAINING PROTEIN"/>
    <property type="match status" value="1"/>
</dbReference>
<protein>
    <submittedName>
        <fullName evidence="3">Heterokaryon incompatibility protein-domain-containing protein</fullName>
    </submittedName>
</protein>
<evidence type="ECO:0000313" key="4">
    <source>
        <dbReference type="Proteomes" id="UP001321760"/>
    </source>
</evidence>
<sequence length="744" mass="82625">MDPPTATARQLPPIHRCDTCASLFTFVWDNVADDQSLFSLTLPKDWRARAWIPVANGSVRYGDAVRQGQNGCALLEMLTRDSPRDDPSDILVAQPSYTDPAQYKATYGHQFSTFGEVRKIEIYFAWQSSNGKWARTSGAVVCASESDPAASEIAVRPPNMYPGSPETMQLACGWLRDCVETHKQCSTPDTPGPGPKRLLHIDAANDASNDELLLRVVECSEFPTIPPYAALSYCWGGPQTSVLAHHNHDAWASGLPSSAVPATIYDACKVTLALGLAHLWVDSLCIIQSDSQEKLSEIAAMGGIYEQAHVTISASRSSSAGDGFLHSRHSPEDLVVSTPYRCKDNQPGSILLWFNREHQFNDPISRRAWTYQESILSKRMLSFGSHQTRWNCRALPPTNARVDGWSDGNFYLMSGFVDWLAMETKQGKQQLVSARDWVSVIEHYTGRDLSDPRDRLAAISAIAKKLENETTRRERHDATPPQPHATTQPERHAAAIPIIEQEIPSGYAVEQERLANKQTTTDSRYLAGLWRHCLPELLMWNACRCVDPPAYTAPSWSWASMIGQVYFLYSSPGPHGVEVVDVKVETPAPHDPHGPVTGGVLKLRGMVAAATLGYEWDEGLRMKLPVCRPPRQKGSDQGLSAEKKSEFVRGNLDLEPPELVDGGREITVWMLRIDGNHSSGSNHGLLLLKLESGAFCRVGIYTGSGYGKAYIPWRPLDLIHVSRRRTAGNDFDRFRWEMTYAMIL</sequence>
<proteinExistence type="predicted"/>
<accession>A0AAV9G425</accession>
<dbReference type="InterPro" id="IPR010730">
    <property type="entry name" value="HET"/>
</dbReference>
<feature type="domain" description="Heterokaryon incompatibility" evidence="2">
    <location>
        <begin position="228"/>
        <end position="373"/>
    </location>
</feature>
<evidence type="ECO:0000259" key="2">
    <source>
        <dbReference type="Pfam" id="PF06985"/>
    </source>
</evidence>
<organism evidence="3 4">
    <name type="scientific">Podospora aff. communis PSN243</name>
    <dbReference type="NCBI Taxonomy" id="3040156"/>
    <lineage>
        <taxon>Eukaryota</taxon>
        <taxon>Fungi</taxon>
        <taxon>Dikarya</taxon>
        <taxon>Ascomycota</taxon>
        <taxon>Pezizomycotina</taxon>
        <taxon>Sordariomycetes</taxon>
        <taxon>Sordariomycetidae</taxon>
        <taxon>Sordariales</taxon>
        <taxon>Podosporaceae</taxon>
        <taxon>Podospora</taxon>
    </lineage>
</organism>